<protein>
    <submittedName>
        <fullName evidence="2">Uncharacterized protein</fullName>
    </submittedName>
</protein>
<feature type="transmembrane region" description="Helical" evidence="1">
    <location>
        <begin position="16"/>
        <end position="36"/>
    </location>
</feature>
<dbReference type="PATRIC" id="fig|1217706.3.peg.3025"/>
<accession>N9PR75</accession>
<gene>
    <name evidence="2" type="ORF">F892_03109</name>
</gene>
<comment type="caution">
    <text evidence="2">The sequence shown here is derived from an EMBL/GenBank/DDBJ whole genome shotgun (WGS) entry which is preliminary data.</text>
</comment>
<dbReference type="EMBL" id="APRW01000014">
    <property type="protein sequence ID" value="ENX20186.1"/>
    <property type="molecule type" value="Genomic_DNA"/>
</dbReference>
<proteinExistence type="predicted"/>
<dbReference type="OrthoDB" id="5465205at2"/>
<dbReference type="AlphaFoldDB" id="N9PR75"/>
<keyword evidence="1" id="KW-0812">Transmembrane</keyword>
<keyword evidence="3" id="KW-1185">Reference proteome</keyword>
<evidence type="ECO:0000256" key="1">
    <source>
        <dbReference type="SAM" id="Phobius"/>
    </source>
</evidence>
<dbReference type="RefSeq" id="WP_005259507.1">
    <property type="nucleotide sequence ID" value="NZ_BMDR01000002.1"/>
</dbReference>
<name>N9PR75_9GAMM</name>
<keyword evidence="1" id="KW-1133">Transmembrane helix</keyword>
<dbReference type="GeneID" id="303682649"/>
<evidence type="ECO:0000313" key="2">
    <source>
        <dbReference type="EMBL" id="ENX20186.1"/>
    </source>
</evidence>
<dbReference type="HOGENOM" id="CLU_150547_0_0_6"/>
<evidence type="ECO:0000313" key="3">
    <source>
        <dbReference type="Proteomes" id="UP000013173"/>
    </source>
</evidence>
<sequence>MTATNEPINTDYRDGILIPVALAASTVVLMGTFAVVNAEGYGLASSAVGGLDQVCVGVWDADAENTGGNGEAVGLVRRNKQFLFANSAADPVTQAVLGTQIYIEDNQTVAKTDGAGTRSVAGRFMGFDENNNVWVEIH</sequence>
<keyword evidence="1" id="KW-0472">Membrane</keyword>
<reference evidence="2 3" key="1">
    <citation type="submission" date="2013-02" db="EMBL/GenBank/DDBJ databases">
        <title>The Genome Sequence of Acinetobacter sp. NIPH 2168.</title>
        <authorList>
            <consortium name="The Broad Institute Genome Sequencing Platform"/>
            <consortium name="The Broad Institute Genome Sequencing Center for Infectious Disease"/>
            <person name="Cerqueira G."/>
            <person name="Feldgarden M."/>
            <person name="Courvalin P."/>
            <person name="Perichon B."/>
            <person name="Grillot-Courvalin C."/>
            <person name="Clermont D."/>
            <person name="Rocha E."/>
            <person name="Yoon E.-J."/>
            <person name="Nemec A."/>
            <person name="Walker B."/>
            <person name="Young S.K."/>
            <person name="Zeng Q."/>
            <person name="Gargeya S."/>
            <person name="Fitzgerald M."/>
            <person name="Haas B."/>
            <person name="Abouelleil A."/>
            <person name="Alvarado L."/>
            <person name="Arachchi H.M."/>
            <person name="Berlin A.M."/>
            <person name="Chapman S.B."/>
            <person name="Dewar J."/>
            <person name="Goldberg J."/>
            <person name="Griggs A."/>
            <person name="Gujja S."/>
            <person name="Hansen M."/>
            <person name="Howarth C."/>
            <person name="Imamovic A."/>
            <person name="Larimer J."/>
            <person name="McCowan C."/>
            <person name="Murphy C."/>
            <person name="Neiman D."/>
            <person name="Pearson M."/>
            <person name="Priest M."/>
            <person name="Roberts A."/>
            <person name="Saif S."/>
            <person name="Shea T."/>
            <person name="Sisk P."/>
            <person name="Sykes S."/>
            <person name="Wortman J."/>
            <person name="Nusbaum C."/>
            <person name="Birren B."/>
        </authorList>
    </citation>
    <scope>NUCLEOTIDE SEQUENCE [LARGE SCALE GENOMIC DNA]</scope>
    <source>
        <strain evidence="2 3">NIPH 2168</strain>
    </source>
</reference>
<organism evidence="2 3">
    <name type="scientific">Acinetobacter vivianii</name>
    <dbReference type="NCBI Taxonomy" id="1776742"/>
    <lineage>
        <taxon>Bacteria</taxon>
        <taxon>Pseudomonadati</taxon>
        <taxon>Pseudomonadota</taxon>
        <taxon>Gammaproteobacteria</taxon>
        <taxon>Moraxellales</taxon>
        <taxon>Moraxellaceae</taxon>
        <taxon>Acinetobacter</taxon>
    </lineage>
</organism>
<dbReference type="Proteomes" id="UP000013173">
    <property type="component" value="Unassembled WGS sequence"/>
</dbReference>